<sequence length="217" mass="25795">MADEPEKLPLENQKTFLKKVSIPAKELLKVERNHKRDSKTRAEWRKKKILIRKSPLKSKNNDCSVSTWRKFEKKLNSKNEIFGNKENLRKAPIDEEALKRMYEQFGESTVDTILKFIDKNNFNFYVTTSKLNFDLKKKMTLEEIKNIYFSIHPDLLAKSKFNFNLERIRKKELNLLHRRTTATEEKILDLSLEKKALYEVFDFHFANHFASLCSICC</sequence>
<accession>A0ABV2ALD4</accession>
<protein>
    <recommendedName>
        <fullName evidence="3">DUF4460 domain-containing protein</fullName>
    </recommendedName>
</protein>
<organism evidence="1 2">
    <name type="scientific">Bonamia ostreae</name>
    <dbReference type="NCBI Taxonomy" id="126728"/>
    <lineage>
        <taxon>Eukaryota</taxon>
        <taxon>Sar</taxon>
        <taxon>Rhizaria</taxon>
        <taxon>Endomyxa</taxon>
        <taxon>Ascetosporea</taxon>
        <taxon>Haplosporida</taxon>
        <taxon>Bonamia</taxon>
    </lineage>
</organism>
<proteinExistence type="predicted"/>
<dbReference type="Proteomes" id="UP001439008">
    <property type="component" value="Unassembled WGS sequence"/>
</dbReference>
<keyword evidence="2" id="KW-1185">Reference proteome</keyword>
<evidence type="ECO:0008006" key="3">
    <source>
        <dbReference type="Google" id="ProtNLM"/>
    </source>
</evidence>
<comment type="caution">
    <text evidence="1">The sequence shown here is derived from an EMBL/GenBank/DDBJ whole genome shotgun (WGS) entry which is preliminary data.</text>
</comment>
<dbReference type="EMBL" id="JBDODL010000515">
    <property type="protein sequence ID" value="MES1920107.1"/>
    <property type="molecule type" value="Genomic_DNA"/>
</dbReference>
<evidence type="ECO:0000313" key="1">
    <source>
        <dbReference type="EMBL" id="MES1920107.1"/>
    </source>
</evidence>
<gene>
    <name evidence="1" type="ORF">MHBO_001823</name>
</gene>
<reference evidence="1 2" key="1">
    <citation type="journal article" date="2024" name="BMC Biol.">
        <title>Comparative genomics of Ascetosporea gives new insight into the evolutionary basis for animal parasitism in Rhizaria.</title>
        <authorList>
            <person name="Hiltunen Thoren M."/>
            <person name="Onut-Brannstrom I."/>
            <person name="Alfjorden A."/>
            <person name="Peckova H."/>
            <person name="Swords F."/>
            <person name="Hooper C."/>
            <person name="Holzer A.S."/>
            <person name="Bass D."/>
            <person name="Burki F."/>
        </authorList>
    </citation>
    <scope>NUCLEOTIDE SEQUENCE [LARGE SCALE GENOMIC DNA]</scope>
    <source>
        <strain evidence="1">20-A016</strain>
    </source>
</reference>
<evidence type="ECO:0000313" key="2">
    <source>
        <dbReference type="Proteomes" id="UP001439008"/>
    </source>
</evidence>
<name>A0ABV2ALD4_9EUKA</name>